<evidence type="ECO:0000313" key="3">
    <source>
        <dbReference type="EMBL" id="ODM96844.1"/>
    </source>
</evidence>
<accession>A0A1D2MVL3</accession>
<sequence length="803" mass="94429">MDNPEKSESGQTTKPVNVPIILEELTDLSIAHVPLNNRNPGTNELIPIITEKFTYVPSIVAPSNDLLRSSGKLSSGSPKRKLSIIDDDDKLSRQRPVINIAHLFEKDPTPVRHSDADEHPVITLFRTGNSFDYDGDESKAVLDIPSPSPQPLLLLPAPELPQKIRRSTRWNATLNRLSLAASASSSYDWINIPRTSDTFVAVKQWSSPEPTPTDAPLPADVDPLVKYKLERGGVGTGAGGDNIRMKNLENIQNQIALGQTPSGRKLEGYGSSQEEEWIYTRVRCKDEPDFDLFHHLDLGQEGKWPNPYYFYWNWKKLEDGVDEHYKKQPFHQNTNRAKIVEELEKSPNAIPYCRLNANDTDTSDPEDPSVPHVTDPHNPYSLRWKFNEVKEPVTDPVERRYPYLYLHLQGKNYNRYYKCKTAFQDRKRQWRAYFMEFWSRRRTPWAPYPLWYIFWKKALCPIVKRIPRNWKFLSEEDTVTIFYGTMASLYKTQYIAEYDIFPNMDDPVQLSQIALEKALKIKEKFLSFHPDGKAFTDFLKMQKSPAYEKYLEWIGLLCRYQPNKMSQRVRKVFFLNFFNVLSIQTQIWRIPEVENMEYLWEMKNFWERTKGLCGYIELNLEEIYHGILRCNRPHPVKLASVFEENDQTKGLPREYSATTLSLERFDPRIHFALNIGCKSCPPIKIFSLYEQDYQLDDVAKTYVRTKLKIDVDLRVVKLPMLLLWYEKDFGNDQRVMLWYLKRFLLARDALKIRKLVTSKKPIYFRYESFDYRLEPYVRRHPETTYIDLNPHRKMMPLYWGLKF</sequence>
<organism evidence="3 4">
    <name type="scientific">Orchesella cincta</name>
    <name type="common">Springtail</name>
    <name type="synonym">Podura cincta</name>
    <dbReference type="NCBI Taxonomy" id="48709"/>
    <lineage>
        <taxon>Eukaryota</taxon>
        <taxon>Metazoa</taxon>
        <taxon>Ecdysozoa</taxon>
        <taxon>Arthropoda</taxon>
        <taxon>Hexapoda</taxon>
        <taxon>Collembola</taxon>
        <taxon>Entomobryomorpha</taxon>
        <taxon>Entomobryoidea</taxon>
        <taxon>Orchesellidae</taxon>
        <taxon>Orchesellinae</taxon>
        <taxon>Orchesella</taxon>
    </lineage>
</organism>
<dbReference type="STRING" id="48709.A0A1D2MVL3"/>
<gene>
    <name evidence="3" type="ORF">Ocin01_09834</name>
</gene>
<proteinExistence type="predicted"/>
<dbReference type="InterPro" id="IPR006869">
    <property type="entry name" value="DUF547"/>
</dbReference>
<dbReference type="Pfam" id="PF04784">
    <property type="entry name" value="DUF547"/>
    <property type="match status" value="1"/>
</dbReference>
<feature type="domain" description="DUF547" evidence="2">
    <location>
        <begin position="563"/>
        <end position="703"/>
    </location>
</feature>
<dbReference type="Proteomes" id="UP000094527">
    <property type="component" value="Unassembled WGS sequence"/>
</dbReference>
<comment type="caution">
    <text evidence="3">The sequence shown here is derived from an EMBL/GenBank/DDBJ whole genome shotgun (WGS) entry which is preliminary data.</text>
</comment>
<evidence type="ECO:0000313" key="4">
    <source>
        <dbReference type="Proteomes" id="UP000094527"/>
    </source>
</evidence>
<dbReference type="PANTHER" id="PTHR46361:SF3">
    <property type="entry name" value="ELECTRON CARRIER_ PROTEIN DISULFIDE OXIDOREDUCTASE"/>
    <property type="match status" value="1"/>
</dbReference>
<evidence type="ECO:0000259" key="2">
    <source>
        <dbReference type="Pfam" id="PF04784"/>
    </source>
</evidence>
<keyword evidence="4" id="KW-1185">Reference proteome</keyword>
<evidence type="ECO:0000256" key="1">
    <source>
        <dbReference type="SAM" id="MobiDB-lite"/>
    </source>
</evidence>
<protein>
    <recommendedName>
        <fullName evidence="2">DUF547 domain-containing protein</fullName>
    </recommendedName>
</protein>
<reference evidence="3 4" key="1">
    <citation type="journal article" date="2016" name="Genome Biol. Evol.">
        <title>Gene Family Evolution Reflects Adaptation to Soil Environmental Stressors in the Genome of the Collembolan Orchesella cincta.</title>
        <authorList>
            <person name="Faddeeva-Vakhrusheva A."/>
            <person name="Derks M.F."/>
            <person name="Anvar S.Y."/>
            <person name="Agamennone V."/>
            <person name="Suring W."/>
            <person name="Smit S."/>
            <person name="van Straalen N.M."/>
            <person name="Roelofs D."/>
        </authorList>
    </citation>
    <scope>NUCLEOTIDE SEQUENCE [LARGE SCALE GENOMIC DNA]</scope>
    <source>
        <tissue evidence="3">Mixed pool</tissue>
    </source>
</reference>
<dbReference type="EMBL" id="LJIJ01000498">
    <property type="protein sequence ID" value="ODM96844.1"/>
    <property type="molecule type" value="Genomic_DNA"/>
</dbReference>
<feature type="region of interest" description="Disordered" evidence="1">
    <location>
        <begin position="66"/>
        <end position="88"/>
    </location>
</feature>
<dbReference type="AlphaFoldDB" id="A0A1D2MVL3"/>
<dbReference type="PANTHER" id="PTHR46361">
    <property type="entry name" value="ELECTRON CARRIER/ PROTEIN DISULFIDE OXIDOREDUCTASE"/>
    <property type="match status" value="1"/>
</dbReference>
<name>A0A1D2MVL3_ORCCI</name>
<dbReference type="OrthoDB" id="1936617at2759"/>
<feature type="compositionally biased region" description="Low complexity" evidence="1">
    <location>
        <begin position="66"/>
        <end position="77"/>
    </location>
</feature>